<dbReference type="InterPro" id="IPR052162">
    <property type="entry name" value="Sensor_kinase/Photoreceptor"/>
</dbReference>
<dbReference type="PROSITE" id="PS50110">
    <property type="entry name" value="RESPONSE_REGULATORY"/>
    <property type="match status" value="1"/>
</dbReference>
<dbReference type="Pfam" id="PF08448">
    <property type="entry name" value="PAS_4"/>
    <property type="match status" value="1"/>
</dbReference>
<dbReference type="Proteomes" id="UP001058533">
    <property type="component" value="Chromosome"/>
</dbReference>
<dbReference type="SMART" id="SM00387">
    <property type="entry name" value="HATPase_c"/>
    <property type="match status" value="1"/>
</dbReference>
<accession>A0ABY5L8A4</accession>
<keyword evidence="5" id="KW-0418">Kinase</keyword>
<evidence type="ECO:0000256" key="5">
    <source>
        <dbReference type="ARBA" id="ARBA00022777"/>
    </source>
</evidence>
<dbReference type="InterPro" id="IPR003018">
    <property type="entry name" value="GAF"/>
</dbReference>
<evidence type="ECO:0000256" key="6">
    <source>
        <dbReference type="PROSITE-ProRule" id="PRU00169"/>
    </source>
</evidence>
<dbReference type="NCBIfam" id="TIGR00229">
    <property type="entry name" value="sensory_box"/>
    <property type="match status" value="3"/>
</dbReference>
<gene>
    <name evidence="12" type="ORF">NMP03_11540</name>
</gene>
<dbReference type="Gene3D" id="3.30.565.10">
    <property type="entry name" value="Histidine kinase-like ATPase, C-terminal domain"/>
    <property type="match status" value="1"/>
</dbReference>
<dbReference type="InterPro" id="IPR003661">
    <property type="entry name" value="HisK_dim/P_dom"/>
</dbReference>
<dbReference type="InterPro" id="IPR003594">
    <property type="entry name" value="HATPase_dom"/>
</dbReference>
<dbReference type="SUPFAM" id="SSF47384">
    <property type="entry name" value="Homodimeric domain of signal transducing histidine kinase"/>
    <property type="match status" value="1"/>
</dbReference>
<dbReference type="InterPro" id="IPR011006">
    <property type="entry name" value="CheY-like_superfamily"/>
</dbReference>
<evidence type="ECO:0000313" key="12">
    <source>
        <dbReference type="EMBL" id="UUL81828.1"/>
    </source>
</evidence>
<feature type="domain" description="PAC" evidence="11">
    <location>
        <begin position="675"/>
        <end position="728"/>
    </location>
</feature>
<feature type="domain" description="PAS" evidence="10">
    <location>
        <begin position="602"/>
        <end position="672"/>
    </location>
</feature>
<dbReference type="SMART" id="SM00065">
    <property type="entry name" value="GAF"/>
    <property type="match status" value="1"/>
</dbReference>
<proteinExistence type="predicted"/>
<feature type="domain" description="PAC" evidence="11">
    <location>
        <begin position="241"/>
        <end position="296"/>
    </location>
</feature>
<dbReference type="Pfam" id="PF01590">
    <property type="entry name" value="GAF"/>
    <property type="match status" value="1"/>
</dbReference>
<evidence type="ECO:0000256" key="1">
    <source>
        <dbReference type="ARBA" id="ARBA00000085"/>
    </source>
</evidence>
<feature type="domain" description="PAC" evidence="11">
    <location>
        <begin position="375"/>
        <end position="427"/>
    </location>
</feature>
<dbReference type="EC" id="2.7.13.3" evidence="2"/>
<dbReference type="SMART" id="SM00086">
    <property type="entry name" value="PAC"/>
    <property type="match status" value="3"/>
</dbReference>
<dbReference type="PRINTS" id="PR00344">
    <property type="entry name" value="BCTRLSENSOR"/>
</dbReference>
<dbReference type="SUPFAM" id="SSF52172">
    <property type="entry name" value="CheY-like"/>
    <property type="match status" value="1"/>
</dbReference>
<evidence type="ECO:0000256" key="4">
    <source>
        <dbReference type="ARBA" id="ARBA00022679"/>
    </source>
</evidence>
<evidence type="ECO:0000259" key="8">
    <source>
        <dbReference type="PROSITE" id="PS50109"/>
    </source>
</evidence>
<organism evidence="12 13">
    <name type="scientific">Sphingomonas qomolangmaensis</name>
    <dbReference type="NCBI Taxonomy" id="2918765"/>
    <lineage>
        <taxon>Bacteria</taxon>
        <taxon>Pseudomonadati</taxon>
        <taxon>Pseudomonadota</taxon>
        <taxon>Alphaproteobacteria</taxon>
        <taxon>Sphingomonadales</taxon>
        <taxon>Sphingomonadaceae</taxon>
        <taxon>Sphingomonas</taxon>
    </lineage>
</organism>
<evidence type="ECO:0000313" key="13">
    <source>
        <dbReference type="Proteomes" id="UP001058533"/>
    </source>
</evidence>
<dbReference type="Pfam" id="PF08447">
    <property type="entry name" value="PAS_3"/>
    <property type="match status" value="2"/>
</dbReference>
<dbReference type="InterPro" id="IPR029016">
    <property type="entry name" value="GAF-like_dom_sf"/>
</dbReference>
<dbReference type="PROSITE" id="PS50112">
    <property type="entry name" value="PAS"/>
    <property type="match status" value="1"/>
</dbReference>
<dbReference type="InterPro" id="IPR000014">
    <property type="entry name" value="PAS"/>
</dbReference>
<dbReference type="Gene3D" id="3.40.50.2300">
    <property type="match status" value="1"/>
</dbReference>
<dbReference type="Gene3D" id="1.10.287.130">
    <property type="match status" value="1"/>
</dbReference>
<dbReference type="SMART" id="SM00091">
    <property type="entry name" value="PAS"/>
    <property type="match status" value="3"/>
</dbReference>
<dbReference type="InterPro" id="IPR035965">
    <property type="entry name" value="PAS-like_dom_sf"/>
</dbReference>
<comment type="catalytic activity">
    <reaction evidence="1">
        <text>ATP + protein L-histidine = ADP + protein N-phospho-L-histidine.</text>
        <dbReference type="EC" id="2.7.13.3"/>
    </reaction>
</comment>
<evidence type="ECO:0000259" key="10">
    <source>
        <dbReference type="PROSITE" id="PS50112"/>
    </source>
</evidence>
<keyword evidence="7" id="KW-0175">Coiled coil</keyword>
<dbReference type="EMBL" id="CP101740">
    <property type="protein sequence ID" value="UUL81828.1"/>
    <property type="molecule type" value="Genomic_DNA"/>
</dbReference>
<dbReference type="SUPFAM" id="SSF55781">
    <property type="entry name" value="GAF domain-like"/>
    <property type="match status" value="1"/>
</dbReference>
<sequence length="1123" mass="122374">MQRGLGFLDHPGEMADRIRAHDWSRHPLGAPESWPQALRFILDLVLSSSFPMAIYWGRDYHLLYNDAWSAIPADRHPWALGRPGAEVWADIWDVVGPEFDNVRDQGIAFASYDQLLMMARNGVAQETYWNYSGTPIRDEDSQVVGVLNQGNETTRFVLAERTRQAEVLRLHELFQQSPGAVALLHGAEQRFELANDAFLELVGRRDLLGKRVADAMPEVVDQGFVALLENVFSTGKTYRAWGEAVRLARSGDGALEERIVDFVYQPIRNAAGTVTDIFIQATDVTDRAQAEAALRESQARLQLALNVSQGVGTWDWDVVNDRVTADAGFARMYGVEEQTAQIGAPLVDFFSAIHPDDAERVRTAVDSTLLTGAAFSEEYRLVQPDGSTRWVAAQGRALRSDGGDMVRFPGITFDITNRKAAEEAARSTAEELRAATEAQSFLYALAERQRALDTPEAIMCITASALGERLGLDRAGFYRVGENGDIDLGPGWTNGAMPELRGGFTADELGAAQRAQYESGRTLIVSDTARDPSFNGSAIARTTVAAIGVPLLRHGRWVASMYGNCASPREWPAEEVAFIEAVAEITWDAVERVAAVAALKESEGKFRAIANSIDHMVWSSLPDGRIDYLNERWYDFTGATDRAMIGDDWAQVVHPDDRDNALEGWRTALATGQPYHLEYRMRHAASNGWRWVLARASAVRDDGGAITRWFGTCTDIQDIVDAREILSRSREELERAVDQRTRQLMSAEDQLRQAQKMEAVGQLTGGIAHDFNNMLAVVIGALDLLERRLAQGSTDVGRYVMAARDGATRAAGLTQRLLAFARQSPLAARPIDVNQMVRGMIELLIRTIGDDIRVETKLGERSGSAIADPSQLENVILNLAVNARDAMPRGGTLTIATDRAHIGADMAAGYGISPGDYVTIAVADTGEGMAPETAARAFEPFFTTKGVGKGTGLGLSQVFGFVRQSAGHVRIDSQQGSGTTVCVYLPSTGALVATDLPPRAKTLVRGAEVVLVVEDEDRVRAHSVEALRELGYDVTHASSGAEAIALLDAGRRPALLFTDVVMPGMTGPELARLARDRLPGLRVLYTSGYTGDVAGDDGLDAPILPKPFDLSQLALGVRQVLDA</sequence>
<dbReference type="InterPro" id="IPR036890">
    <property type="entry name" value="HATPase_C_sf"/>
</dbReference>
<dbReference type="InterPro" id="IPR005467">
    <property type="entry name" value="His_kinase_dom"/>
</dbReference>
<dbReference type="InterPro" id="IPR013655">
    <property type="entry name" value="PAS_fold_3"/>
</dbReference>
<dbReference type="InterPro" id="IPR013656">
    <property type="entry name" value="PAS_4"/>
</dbReference>
<feature type="modified residue" description="4-aspartylphosphate" evidence="6">
    <location>
        <position position="1059"/>
    </location>
</feature>
<evidence type="ECO:0000256" key="3">
    <source>
        <dbReference type="ARBA" id="ARBA00022553"/>
    </source>
</evidence>
<evidence type="ECO:0000256" key="2">
    <source>
        <dbReference type="ARBA" id="ARBA00012438"/>
    </source>
</evidence>
<feature type="domain" description="Response regulatory" evidence="9">
    <location>
        <begin position="1009"/>
        <end position="1121"/>
    </location>
</feature>
<protein>
    <recommendedName>
        <fullName evidence="2">histidine kinase</fullName>
        <ecNumber evidence="2">2.7.13.3</ecNumber>
    </recommendedName>
</protein>
<dbReference type="InterPro" id="IPR004358">
    <property type="entry name" value="Sig_transdc_His_kin-like_C"/>
</dbReference>
<dbReference type="Pfam" id="PF00512">
    <property type="entry name" value="HisKA"/>
    <property type="match status" value="1"/>
</dbReference>
<dbReference type="Gene3D" id="3.30.450.20">
    <property type="entry name" value="PAS domain"/>
    <property type="match status" value="4"/>
</dbReference>
<dbReference type="RefSeq" id="WP_256505563.1">
    <property type="nucleotide sequence ID" value="NZ_CP101740.1"/>
</dbReference>
<feature type="coiled-coil region" evidence="7">
    <location>
        <begin position="716"/>
        <end position="757"/>
    </location>
</feature>
<dbReference type="InterPro" id="IPR000700">
    <property type="entry name" value="PAS-assoc_C"/>
</dbReference>
<dbReference type="Gene3D" id="2.10.70.100">
    <property type="match status" value="1"/>
</dbReference>
<dbReference type="PANTHER" id="PTHR43304:SF1">
    <property type="entry name" value="PAC DOMAIN-CONTAINING PROTEIN"/>
    <property type="match status" value="1"/>
</dbReference>
<keyword evidence="4" id="KW-0808">Transferase</keyword>
<evidence type="ECO:0000256" key="7">
    <source>
        <dbReference type="SAM" id="Coils"/>
    </source>
</evidence>
<dbReference type="CDD" id="cd00082">
    <property type="entry name" value="HisKA"/>
    <property type="match status" value="1"/>
</dbReference>
<dbReference type="InterPro" id="IPR001610">
    <property type="entry name" value="PAC"/>
</dbReference>
<dbReference type="PROSITE" id="PS50113">
    <property type="entry name" value="PAC"/>
    <property type="match status" value="3"/>
</dbReference>
<dbReference type="Gene3D" id="3.30.450.40">
    <property type="match status" value="1"/>
</dbReference>
<dbReference type="PANTHER" id="PTHR43304">
    <property type="entry name" value="PHYTOCHROME-LIKE PROTEIN CPH1"/>
    <property type="match status" value="1"/>
</dbReference>
<dbReference type="InterPro" id="IPR036097">
    <property type="entry name" value="HisK_dim/P_sf"/>
</dbReference>
<dbReference type="SMART" id="SM00448">
    <property type="entry name" value="REC"/>
    <property type="match status" value="1"/>
</dbReference>
<name>A0ABY5L8A4_9SPHN</name>
<reference evidence="12" key="1">
    <citation type="submission" date="2022-07" db="EMBL/GenBank/DDBJ databases">
        <title>Sphingomonas sp. nov., a novel bacterium isolated from the north slope of the Mount Everest.</title>
        <authorList>
            <person name="Cui X."/>
            <person name="Liu Y."/>
        </authorList>
    </citation>
    <scope>NUCLEOTIDE SEQUENCE</scope>
    <source>
        <strain evidence="12">S5-59</strain>
    </source>
</reference>
<dbReference type="SUPFAM" id="SSF55785">
    <property type="entry name" value="PYP-like sensor domain (PAS domain)"/>
    <property type="match status" value="3"/>
</dbReference>
<dbReference type="SUPFAM" id="SSF55874">
    <property type="entry name" value="ATPase domain of HSP90 chaperone/DNA topoisomerase II/histidine kinase"/>
    <property type="match status" value="1"/>
</dbReference>
<dbReference type="InterPro" id="IPR001789">
    <property type="entry name" value="Sig_transdc_resp-reg_receiver"/>
</dbReference>
<dbReference type="Pfam" id="PF00072">
    <property type="entry name" value="Response_reg"/>
    <property type="match status" value="1"/>
</dbReference>
<dbReference type="SMART" id="SM00388">
    <property type="entry name" value="HisKA"/>
    <property type="match status" value="1"/>
</dbReference>
<dbReference type="PROSITE" id="PS50109">
    <property type="entry name" value="HIS_KIN"/>
    <property type="match status" value="1"/>
</dbReference>
<keyword evidence="13" id="KW-1185">Reference proteome</keyword>
<evidence type="ECO:0000259" key="9">
    <source>
        <dbReference type="PROSITE" id="PS50110"/>
    </source>
</evidence>
<dbReference type="CDD" id="cd00130">
    <property type="entry name" value="PAS"/>
    <property type="match status" value="2"/>
</dbReference>
<dbReference type="Pfam" id="PF02518">
    <property type="entry name" value="HATPase_c"/>
    <property type="match status" value="1"/>
</dbReference>
<feature type="domain" description="Histidine kinase" evidence="8">
    <location>
        <begin position="766"/>
        <end position="989"/>
    </location>
</feature>
<keyword evidence="3 6" id="KW-0597">Phosphoprotein</keyword>
<evidence type="ECO:0000259" key="11">
    <source>
        <dbReference type="PROSITE" id="PS50113"/>
    </source>
</evidence>